<dbReference type="GO" id="GO:0003964">
    <property type="term" value="F:RNA-directed DNA polymerase activity"/>
    <property type="evidence" value="ECO:0007669"/>
    <property type="project" value="UniProtKB-KW"/>
</dbReference>
<dbReference type="AlphaFoldDB" id="A0A5B6U335"/>
<reference evidence="3" key="1">
    <citation type="journal article" date="2019" name="Plant Biotechnol. J.">
        <title>Genome sequencing of the Australian wild diploid species Gossypium australe highlights disease resistance and delayed gland morphogenesis.</title>
        <authorList>
            <person name="Cai Y."/>
            <person name="Cai X."/>
            <person name="Wang Q."/>
            <person name="Wang P."/>
            <person name="Zhang Y."/>
            <person name="Cai C."/>
            <person name="Xu Y."/>
            <person name="Wang K."/>
            <person name="Zhou Z."/>
            <person name="Wang C."/>
            <person name="Geng S."/>
            <person name="Li B."/>
            <person name="Dong Q."/>
            <person name="Hou Y."/>
            <person name="Wang H."/>
            <person name="Ai P."/>
            <person name="Liu Z."/>
            <person name="Yi F."/>
            <person name="Sun M."/>
            <person name="An G."/>
            <person name="Cheng J."/>
            <person name="Zhang Y."/>
            <person name="Shi Q."/>
            <person name="Xie Y."/>
            <person name="Shi X."/>
            <person name="Chang Y."/>
            <person name="Huang F."/>
            <person name="Chen Y."/>
            <person name="Hong S."/>
            <person name="Mi L."/>
            <person name="Sun Q."/>
            <person name="Zhang L."/>
            <person name="Zhou B."/>
            <person name="Peng R."/>
            <person name="Zhang X."/>
            <person name="Liu F."/>
        </authorList>
    </citation>
    <scope>NUCLEOTIDE SEQUENCE [LARGE SCALE GENOMIC DNA]</scope>
    <source>
        <strain evidence="3">cv. PA1801</strain>
    </source>
</reference>
<dbReference type="Proteomes" id="UP000325315">
    <property type="component" value="Unassembled WGS sequence"/>
</dbReference>
<evidence type="ECO:0000259" key="1">
    <source>
        <dbReference type="Pfam" id="PF03732"/>
    </source>
</evidence>
<organism evidence="2 3">
    <name type="scientific">Gossypium australe</name>
    <dbReference type="NCBI Taxonomy" id="47621"/>
    <lineage>
        <taxon>Eukaryota</taxon>
        <taxon>Viridiplantae</taxon>
        <taxon>Streptophyta</taxon>
        <taxon>Embryophyta</taxon>
        <taxon>Tracheophyta</taxon>
        <taxon>Spermatophyta</taxon>
        <taxon>Magnoliopsida</taxon>
        <taxon>eudicotyledons</taxon>
        <taxon>Gunneridae</taxon>
        <taxon>Pentapetalae</taxon>
        <taxon>rosids</taxon>
        <taxon>malvids</taxon>
        <taxon>Malvales</taxon>
        <taxon>Malvaceae</taxon>
        <taxon>Malvoideae</taxon>
        <taxon>Gossypium</taxon>
    </lineage>
</organism>
<evidence type="ECO:0000313" key="2">
    <source>
        <dbReference type="EMBL" id="KAA3452501.1"/>
    </source>
</evidence>
<comment type="caution">
    <text evidence="2">The sequence shown here is derived from an EMBL/GenBank/DDBJ whole genome shotgun (WGS) entry which is preliminary data.</text>
</comment>
<dbReference type="Pfam" id="PF03732">
    <property type="entry name" value="Retrotrans_gag"/>
    <property type="match status" value="1"/>
</dbReference>
<keyword evidence="2" id="KW-0808">Transferase</keyword>
<sequence length="122" mass="14571">MDNATKVNNIVMCFPDVALLWWHHRSTDVRRAQFYPEHAKDEARAKLCWLTQQGTVREYVQEFSELVLQILDMGEKETLFFLYGWIEAMGEARVATPRSSRAYQSHVYSRMFCRTRYEERQV</sequence>
<gene>
    <name evidence="2" type="ORF">EPI10_034446</name>
</gene>
<keyword evidence="2" id="KW-0548">Nucleotidyltransferase</keyword>
<dbReference type="EMBL" id="SMMG02000027">
    <property type="protein sequence ID" value="KAA3452501.1"/>
    <property type="molecule type" value="Genomic_DNA"/>
</dbReference>
<dbReference type="InterPro" id="IPR005162">
    <property type="entry name" value="Retrotrans_gag_dom"/>
</dbReference>
<evidence type="ECO:0000313" key="3">
    <source>
        <dbReference type="Proteomes" id="UP000325315"/>
    </source>
</evidence>
<protein>
    <submittedName>
        <fullName evidence="2">Reverse transcriptase</fullName>
    </submittedName>
</protein>
<proteinExistence type="predicted"/>
<name>A0A5B6U335_9ROSI</name>
<dbReference type="OrthoDB" id="986316at2759"/>
<feature type="domain" description="Retrotransposon gag" evidence="1">
    <location>
        <begin position="29"/>
        <end position="77"/>
    </location>
</feature>
<keyword evidence="2" id="KW-0695">RNA-directed DNA polymerase</keyword>
<keyword evidence="3" id="KW-1185">Reference proteome</keyword>
<accession>A0A5B6U335</accession>